<sequence>MAPKVQRIVVQRGDSRRSAQQGYFASAYNTLTSAENATVIRSIAMFGAAVAFFSSSWSEFILPPL</sequence>
<gene>
    <name evidence="1" type="ORF">M430DRAFT_66270</name>
</gene>
<dbReference type="EMBL" id="KZ679010">
    <property type="protein sequence ID" value="PSS20587.1"/>
    <property type="molecule type" value="Genomic_DNA"/>
</dbReference>
<dbReference type="AlphaFoldDB" id="A0A2T3B4L2"/>
<dbReference type="OrthoDB" id="5403997at2759"/>
<dbReference type="Proteomes" id="UP000241818">
    <property type="component" value="Unassembled WGS sequence"/>
</dbReference>
<evidence type="ECO:0000313" key="1">
    <source>
        <dbReference type="EMBL" id="PSS20587.1"/>
    </source>
</evidence>
<evidence type="ECO:0000313" key="2">
    <source>
        <dbReference type="Proteomes" id="UP000241818"/>
    </source>
</evidence>
<proteinExistence type="predicted"/>
<protein>
    <recommendedName>
        <fullName evidence="3">TOM core complex subunit Tom6</fullName>
    </recommendedName>
</protein>
<dbReference type="RefSeq" id="XP_024721857.1">
    <property type="nucleotide sequence ID" value="XM_024869218.1"/>
</dbReference>
<dbReference type="GeneID" id="36577299"/>
<keyword evidence="2" id="KW-1185">Reference proteome</keyword>
<name>A0A2T3B4L2_AMORE</name>
<accession>A0A2T3B4L2</accession>
<dbReference type="InParanoid" id="A0A2T3B4L2"/>
<evidence type="ECO:0008006" key="3">
    <source>
        <dbReference type="Google" id="ProtNLM"/>
    </source>
</evidence>
<reference evidence="1 2" key="1">
    <citation type="journal article" date="2018" name="New Phytol.">
        <title>Comparative genomics and transcriptomics depict ericoid mycorrhizal fungi as versatile saprotrophs and plant mutualists.</title>
        <authorList>
            <person name="Martino E."/>
            <person name="Morin E."/>
            <person name="Grelet G.A."/>
            <person name="Kuo A."/>
            <person name="Kohler A."/>
            <person name="Daghino S."/>
            <person name="Barry K.W."/>
            <person name="Cichocki N."/>
            <person name="Clum A."/>
            <person name="Dockter R.B."/>
            <person name="Hainaut M."/>
            <person name="Kuo R.C."/>
            <person name="LaButti K."/>
            <person name="Lindahl B.D."/>
            <person name="Lindquist E.A."/>
            <person name="Lipzen A."/>
            <person name="Khouja H.R."/>
            <person name="Magnuson J."/>
            <person name="Murat C."/>
            <person name="Ohm R.A."/>
            <person name="Singer S.W."/>
            <person name="Spatafora J.W."/>
            <person name="Wang M."/>
            <person name="Veneault-Fourrey C."/>
            <person name="Henrissat B."/>
            <person name="Grigoriev I.V."/>
            <person name="Martin F.M."/>
            <person name="Perotto S."/>
        </authorList>
    </citation>
    <scope>NUCLEOTIDE SEQUENCE [LARGE SCALE GENOMIC DNA]</scope>
    <source>
        <strain evidence="1 2">ATCC 22711</strain>
    </source>
</reference>
<organism evidence="1 2">
    <name type="scientific">Amorphotheca resinae ATCC 22711</name>
    <dbReference type="NCBI Taxonomy" id="857342"/>
    <lineage>
        <taxon>Eukaryota</taxon>
        <taxon>Fungi</taxon>
        <taxon>Dikarya</taxon>
        <taxon>Ascomycota</taxon>
        <taxon>Pezizomycotina</taxon>
        <taxon>Leotiomycetes</taxon>
        <taxon>Helotiales</taxon>
        <taxon>Amorphothecaceae</taxon>
        <taxon>Amorphotheca</taxon>
    </lineage>
</organism>